<feature type="compositionally biased region" description="Acidic residues" evidence="5">
    <location>
        <begin position="647"/>
        <end position="666"/>
    </location>
</feature>
<dbReference type="SMART" id="SM00355">
    <property type="entry name" value="ZnF_C2H2"/>
    <property type="match status" value="7"/>
</dbReference>
<feature type="compositionally biased region" description="Basic and acidic residues" evidence="5">
    <location>
        <begin position="880"/>
        <end position="889"/>
    </location>
</feature>
<dbReference type="PANTHER" id="PTHR24379:SF121">
    <property type="entry name" value="C2H2-TYPE DOMAIN-CONTAINING PROTEIN"/>
    <property type="match status" value="1"/>
</dbReference>
<evidence type="ECO:0000313" key="6">
    <source>
        <dbReference type="EnsemblMetazoa" id="PPA18126.1"/>
    </source>
</evidence>
<dbReference type="OrthoDB" id="5844122at2759"/>
<feature type="region of interest" description="Disordered" evidence="5">
    <location>
        <begin position="1"/>
        <end position="40"/>
    </location>
</feature>
<evidence type="ECO:0000313" key="7">
    <source>
        <dbReference type="Proteomes" id="UP000005239"/>
    </source>
</evidence>
<feature type="compositionally biased region" description="Basic and acidic residues" evidence="5">
    <location>
        <begin position="636"/>
        <end position="646"/>
    </location>
</feature>
<keyword evidence="4" id="KW-0862">Zinc</keyword>
<evidence type="ECO:0000256" key="5">
    <source>
        <dbReference type="SAM" id="MobiDB-lite"/>
    </source>
</evidence>
<accession>A0A2A6C5C0</accession>
<dbReference type="AlphaFoldDB" id="A0A2A6C5C0"/>
<proteinExistence type="predicted"/>
<organism evidence="6 7">
    <name type="scientific">Pristionchus pacificus</name>
    <name type="common">Parasitic nematode worm</name>
    <dbReference type="NCBI Taxonomy" id="54126"/>
    <lineage>
        <taxon>Eukaryota</taxon>
        <taxon>Metazoa</taxon>
        <taxon>Ecdysozoa</taxon>
        <taxon>Nematoda</taxon>
        <taxon>Chromadorea</taxon>
        <taxon>Rhabditida</taxon>
        <taxon>Rhabditina</taxon>
        <taxon>Diplogasteromorpha</taxon>
        <taxon>Diplogasteroidea</taxon>
        <taxon>Neodiplogasteridae</taxon>
        <taxon>Pristionchus</taxon>
    </lineage>
</organism>
<dbReference type="GO" id="GO:0008270">
    <property type="term" value="F:zinc ion binding"/>
    <property type="evidence" value="ECO:0007669"/>
    <property type="project" value="UniProtKB-KW"/>
</dbReference>
<keyword evidence="3" id="KW-0863">Zinc-finger</keyword>
<gene>
    <name evidence="6" type="primary">WBGene00107680</name>
</gene>
<protein>
    <submittedName>
        <fullName evidence="6">Sup-37</fullName>
    </submittedName>
</protein>
<dbReference type="Proteomes" id="UP000005239">
    <property type="component" value="Unassembled WGS sequence"/>
</dbReference>
<feature type="compositionally biased region" description="Polar residues" evidence="5">
    <location>
        <begin position="363"/>
        <end position="378"/>
    </location>
</feature>
<evidence type="ECO:0000256" key="2">
    <source>
        <dbReference type="ARBA" id="ARBA00022737"/>
    </source>
</evidence>
<reference evidence="6" key="2">
    <citation type="submission" date="2022-06" db="UniProtKB">
        <authorList>
            <consortium name="EnsemblMetazoa"/>
        </authorList>
    </citation>
    <scope>IDENTIFICATION</scope>
    <source>
        <strain evidence="6">PS312</strain>
    </source>
</reference>
<feature type="compositionally biased region" description="Low complexity" evidence="5">
    <location>
        <begin position="1"/>
        <end position="19"/>
    </location>
</feature>
<feature type="region of interest" description="Disordered" evidence="5">
    <location>
        <begin position="348"/>
        <end position="383"/>
    </location>
</feature>
<dbReference type="EnsemblMetazoa" id="PPA18126.1">
    <property type="protein sequence ID" value="PPA18126.1"/>
    <property type="gene ID" value="WBGene00107680"/>
</dbReference>
<dbReference type="InterPro" id="IPR013087">
    <property type="entry name" value="Znf_C2H2_type"/>
</dbReference>
<accession>A0A8R1YET4</accession>
<reference evidence="7" key="1">
    <citation type="journal article" date="2008" name="Nat. Genet.">
        <title>The Pristionchus pacificus genome provides a unique perspective on nematode lifestyle and parasitism.</title>
        <authorList>
            <person name="Dieterich C."/>
            <person name="Clifton S.W."/>
            <person name="Schuster L.N."/>
            <person name="Chinwalla A."/>
            <person name="Delehaunty K."/>
            <person name="Dinkelacker I."/>
            <person name="Fulton L."/>
            <person name="Fulton R."/>
            <person name="Godfrey J."/>
            <person name="Minx P."/>
            <person name="Mitreva M."/>
            <person name="Roeseler W."/>
            <person name="Tian H."/>
            <person name="Witte H."/>
            <person name="Yang S.P."/>
            <person name="Wilson R.K."/>
            <person name="Sommer R.J."/>
        </authorList>
    </citation>
    <scope>NUCLEOTIDE SEQUENCE [LARGE SCALE GENOMIC DNA]</scope>
    <source>
        <strain evidence="7">PS312</strain>
    </source>
</reference>
<dbReference type="GO" id="GO:0045944">
    <property type="term" value="P:positive regulation of transcription by RNA polymerase II"/>
    <property type="evidence" value="ECO:0000318"/>
    <property type="project" value="GO_Central"/>
</dbReference>
<sequence length="889" mass="97727">MRTTHSSAASTSSHTSTSSDNSAMASKSPVPLARPQDALFSNGFHPQEQLTVQEKAWSEEGAVMVENNTPSMMLKCSDCGICKHNSEDMEIHIKMEHLNWQPFQCPVCSQQRASDAQMREHLHSSHRSNTTLFHYVDNVAAKRRLQKLMDDSLSYAIGRKQRRGMSIPGAIATTAYNPHAAEDLLQQAASDDSASGTPLASSPSHPSATVTVMPRKRPASSMLSTSSATDALLANINAATGGDVSDESMTAEQVASDPVFDAFFGSKRVKSEFDVDDDEATSMIGGGVGVLDSQSMLDDVAALFTTDGRLDDLGGDDAGARYLLNATASKLKAAMASMGAANGGSGLGGHAGSGSSPAGMGTRGSNTPRYGHTTTPSHHANRLPCPEFIGKKRVLGECSKCQKPVTAGARQMHMFFHLGKDYNVYRFRCKYPGCNIEHYRKDQMENHHSKQHGKIDADMMEDRSLELFQRCQELSMELLGTNGSTPGPAMSRALASLNSSASSPSAGAGTGAASGNLLPKEESVSMGVGVIDDHPLECRLCHKTMQNRIRGFHILWHMAKDLGINRYTCKMCDFGHDRSQSVQTHGKREHGREDIVEDRIDEYTEEVKQMSEACFGYQALFSAESRRRSKIPLASQRRDEDDVKKEEEEEVENDENEEEEEDGEDKEEFKAVDDFSAQLLQLTAAISGQLPQAAVVKKGGVKRKTISKDVRKQMAKLREVSMLLGGAQYFKKKINEQATCMKCGMLTPNRMSDHVYKHLNAYLFCCPHCDLGHYSREIVVRHVRDMHRSSELPIDKRLAFAAQIKEMVSVCYPQYFVDAPLPTEEAIGRLRSQIGAGEFNRILGENDDEDEKHSQDEASMEDDEEEEGPIPISVSLTTNRDNRQTLDMA</sequence>
<evidence type="ECO:0000256" key="4">
    <source>
        <dbReference type="ARBA" id="ARBA00022833"/>
    </source>
</evidence>
<keyword evidence="7" id="KW-1185">Reference proteome</keyword>
<name>A0A2A6C5C0_PRIPA</name>
<feature type="region of interest" description="Disordered" evidence="5">
    <location>
        <begin position="839"/>
        <end position="889"/>
    </location>
</feature>
<feature type="region of interest" description="Disordered" evidence="5">
    <location>
        <begin position="188"/>
        <end position="224"/>
    </location>
</feature>
<keyword evidence="2" id="KW-0677">Repeat</keyword>
<dbReference type="Gene3D" id="3.30.160.60">
    <property type="entry name" value="Classic Zinc Finger"/>
    <property type="match status" value="1"/>
</dbReference>
<dbReference type="GO" id="GO:0005634">
    <property type="term" value="C:nucleus"/>
    <property type="evidence" value="ECO:0000318"/>
    <property type="project" value="GO_Central"/>
</dbReference>
<feature type="compositionally biased region" description="Polar residues" evidence="5">
    <location>
        <begin position="188"/>
        <end position="210"/>
    </location>
</feature>
<dbReference type="PANTHER" id="PTHR24379">
    <property type="entry name" value="KRAB AND ZINC FINGER DOMAIN-CONTAINING"/>
    <property type="match status" value="1"/>
</dbReference>
<evidence type="ECO:0000256" key="3">
    <source>
        <dbReference type="ARBA" id="ARBA00022771"/>
    </source>
</evidence>
<keyword evidence="1" id="KW-0479">Metal-binding</keyword>
<evidence type="ECO:0000256" key="1">
    <source>
        <dbReference type="ARBA" id="ARBA00022723"/>
    </source>
</evidence>
<feature type="region of interest" description="Disordered" evidence="5">
    <location>
        <begin position="628"/>
        <end position="668"/>
    </location>
</feature>
<feature type="compositionally biased region" description="Acidic residues" evidence="5">
    <location>
        <begin position="858"/>
        <end position="868"/>
    </location>
</feature>
<dbReference type="GO" id="GO:0048557">
    <property type="term" value="P:embryonic digestive tract morphogenesis"/>
    <property type="evidence" value="ECO:0007669"/>
    <property type="project" value="EnsemblMetazoa"/>
</dbReference>